<keyword evidence="2" id="KW-1185">Reference proteome</keyword>
<evidence type="ECO:0000313" key="1">
    <source>
        <dbReference type="EMBL" id="KAG8009283.1"/>
    </source>
</evidence>
<evidence type="ECO:0000313" key="2">
    <source>
        <dbReference type="Proteomes" id="UP000805704"/>
    </source>
</evidence>
<comment type="caution">
    <text evidence="1">The sequence shown here is derived from an EMBL/GenBank/DDBJ whole genome shotgun (WGS) entry which is preliminary data.</text>
</comment>
<gene>
    <name evidence="1" type="ORF">GBF38_017406</name>
</gene>
<dbReference type="EMBL" id="CM024805">
    <property type="protein sequence ID" value="KAG8009283.1"/>
    <property type="molecule type" value="Genomic_DNA"/>
</dbReference>
<organism evidence="1 2">
    <name type="scientific">Nibea albiflora</name>
    <name type="common">Yellow drum</name>
    <name type="synonym">Corvina albiflora</name>
    <dbReference type="NCBI Taxonomy" id="240163"/>
    <lineage>
        <taxon>Eukaryota</taxon>
        <taxon>Metazoa</taxon>
        <taxon>Chordata</taxon>
        <taxon>Craniata</taxon>
        <taxon>Vertebrata</taxon>
        <taxon>Euteleostomi</taxon>
        <taxon>Actinopterygii</taxon>
        <taxon>Neopterygii</taxon>
        <taxon>Teleostei</taxon>
        <taxon>Neoteleostei</taxon>
        <taxon>Acanthomorphata</taxon>
        <taxon>Eupercaria</taxon>
        <taxon>Sciaenidae</taxon>
        <taxon>Nibea</taxon>
    </lineage>
</organism>
<dbReference type="Proteomes" id="UP000805704">
    <property type="component" value="Chromosome 17"/>
</dbReference>
<name>A0ACB7F5S3_NIBAL</name>
<protein>
    <submittedName>
        <fullName evidence="1">Uncharacterized protein</fullName>
    </submittedName>
</protein>
<accession>A0ACB7F5S3</accession>
<proteinExistence type="predicted"/>
<reference evidence="1" key="1">
    <citation type="submission" date="2020-04" db="EMBL/GenBank/DDBJ databases">
        <title>A chromosome-scale assembly and high-density genetic map of the yellow drum (Nibea albiflora) genome.</title>
        <authorList>
            <person name="Xu D."/>
            <person name="Zhang W."/>
            <person name="Chen R."/>
            <person name="Tan P."/>
            <person name="Wang L."/>
            <person name="Song H."/>
            <person name="Tian L."/>
            <person name="Zhu Q."/>
            <person name="Wang B."/>
        </authorList>
    </citation>
    <scope>NUCLEOTIDE SEQUENCE</scope>
    <source>
        <strain evidence="1">ZJHYS-2018</strain>
    </source>
</reference>
<sequence length="476" mass="53398">MGNDMRQRATGWDSNSRTRAFAYGQPLYRLSCAAPNRLNYIYKACNHCRVEVMFFCICVSCAHIKTFFSSNRPAVLVYGKWDQVRVDHGKEFYLTSSGSCCHPIAIIRREGITSSTMNHTAEQIRPEVNNCVSYPLKTCVFNLTVCQIGLSRAVELWNTTRFPFMACEEAVAKRAKTANLMVSRVHWSHMDLHESIAAQDQEAQEPLRRNPSSDDDLVLGVEASLYGNQGVRTVQEFLRVMDVLNLWNDDPEELLLDLGFGCDEPDLSGRIPARFINYQSQARGINLQVFLEAQKSRLDLENPDVSNRFRELEVLQQVTTAFSTLVGSSPSSLSTPQGKDLPPEAREKRRRMGQLLKRISKKSLQMHNNKSQDLTTPAAPDSLQYTAGPGDKKVLLKRVKHVPQEIVCLSPLAEEQGPGPDPQALHHVPSFIAQEGAVTPWSKSQAKAFLQRKKSTGQVKESFEMEEASQTATAVH</sequence>